<feature type="compositionally biased region" description="Acidic residues" evidence="3">
    <location>
        <begin position="1357"/>
        <end position="1368"/>
    </location>
</feature>
<feature type="compositionally biased region" description="Basic and acidic residues" evidence="3">
    <location>
        <begin position="1138"/>
        <end position="1150"/>
    </location>
</feature>
<dbReference type="PROSITE" id="PS50294">
    <property type="entry name" value="WD_REPEATS_REGION"/>
    <property type="match status" value="1"/>
</dbReference>
<keyword evidence="5" id="KW-1185">Reference proteome</keyword>
<protein>
    <recommendedName>
        <fullName evidence="6">WD repeat-containing protein 87</fullName>
    </recommendedName>
</protein>
<feature type="compositionally biased region" description="Basic and acidic residues" evidence="3">
    <location>
        <begin position="2378"/>
        <end position="2388"/>
    </location>
</feature>
<feature type="compositionally biased region" description="Acidic residues" evidence="3">
    <location>
        <begin position="2289"/>
        <end position="2302"/>
    </location>
</feature>
<feature type="region of interest" description="Disordered" evidence="3">
    <location>
        <begin position="2174"/>
        <end position="2211"/>
    </location>
</feature>
<dbReference type="PROSITE" id="PS50082">
    <property type="entry name" value="WD_REPEATS_2"/>
    <property type="match status" value="2"/>
</dbReference>
<dbReference type="Pfam" id="PF00400">
    <property type="entry name" value="WD40"/>
    <property type="match status" value="1"/>
</dbReference>
<feature type="region of interest" description="Disordered" evidence="3">
    <location>
        <begin position="2139"/>
        <end position="2160"/>
    </location>
</feature>
<feature type="compositionally biased region" description="Acidic residues" evidence="3">
    <location>
        <begin position="2265"/>
        <end position="2281"/>
    </location>
</feature>
<feature type="region of interest" description="Disordered" evidence="3">
    <location>
        <begin position="1516"/>
        <end position="1536"/>
    </location>
</feature>
<dbReference type="Ensembl" id="ENSPEMT00000034062.1">
    <property type="protein sequence ID" value="ENSPEMP00000034004.1"/>
    <property type="gene ID" value="ENSPEMG00000026337.1"/>
</dbReference>
<dbReference type="PANTHER" id="PTHR42968">
    <property type="entry name" value="WD REPEAT-CONTAINING"/>
    <property type="match status" value="1"/>
</dbReference>
<dbReference type="InterPro" id="IPR015943">
    <property type="entry name" value="WD40/YVTN_repeat-like_dom_sf"/>
</dbReference>
<feature type="compositionally biased region" description="Acidic residues" evidence="3">
    <location>
        <begin position="2340"/>
        <end position="2361"/>
    </location>
</feature>
<name>A0A8C8UMV1_PERMB</name>
<feature type="region of interest" description="Disordered" evidence="3">
    <location>
        <begin position="1232"/>
        <end position="1254"/>
    </location>
</feature>
<dbReference type="GeneTree" id="ENSGT00530000063583"/>
<proteinExistence type="predicted"/>
<feature type="compositionally biased region" description="Basic and acidic residues" evidence="3">
    <location>
        <begin position="2316"/>
        <end position="2339"/>
    </location>
</feature>
<reference evidence="4 5" key="1">
    <citation type="submission" date="2018-10" db="EMBL/GenBank/DDBJ databases">
        <title>Improved assembly of the deer mouse Peromyscus maniculatus genome.</title>
        <authorList>
            <person name="Lassance J.-M."/>
            <person name="Hoekstra H.E."/>
        </authorList>
    </citation>
    <scope>NUCLEOTIDE SEQUENCE [LARGE SCALE GENOMIC DNA]</scope>
</reference>
<dbReference type="SUPFAM" id="SSF50978">
    <property type="entry name" value="WD40 repeat-like"/>
    <property type="match status" value="2"/>
</dbReference>
<feature type="compositionally biased region" description="Basic and acidic residues" evidence="3">
    <location>
        <begin position="1831"/>
        <end position="1850"/>
    </location>
</feature>
<dbReference type="PANTHER" id="PTHR42968:SF9">
    <property type="entry name" value="WD REPEAT-CONTAINING PROTEIN 87"/>
    <property type="match status" value="1"/>
</dbReference>
<accession>A0A8C8UMV1</accession>
<feature type="region of interest" description="Disordered" evidence="3">
    <location>
        <begin position="1831"/>
        <end position="1852"/>
    </location>
</feature>
<feature type="region of interest" description="Disordered" evidence="3">
    <location>
        <begin position="1317"/>
        <end position="1431"/>
    </location>
</feature>
<keyword evidence="2" id="KW-0175">Coiled coil</keyword>
<feature type="compositionally biased region" description="Acidic residues" evidence="3">
    <location>
        <begin position="2187"/>
        <end position="2211"/>
    </location>
</feature>
<feature type="compositionally biased region" description="Basic and acidic residues" evidence="3">
    <location>
        <begin position="1076"/>
        <end position="1085"/>
    </location>
</feature>
<feature type="compositionally biased region" description="Acidic residues" evidence="3">
    <location>
        <begin position="1338"/>
        <end position="1350"/>
    </location>
</feature>
<organism evidence="4 5">
    <name type="scientific">Peromyscus maniculatus bairdii</name>
    <name type="common">Prairie deer mouse</name>
    <dbReference type="NCBI Taxonomy" id="230844"/>
    <lineage>
        <taxon>Eukaryota</taxon>
        <taxon>Metazoa</taxon>
        <taxon>Chordata</taxon>
        <taxon>Craniata</taxon>
        <taxon>Vertebrata</taxon>
        <taxon>Euteleostomi</taxon>
        <taxon>Mammalia</taxon>
        <taxon>Eutheria</taxon>
        <taxon>Euarchontoglires</taxon>
        <taxon>Glires</taxon>
        <taxon>Rodentia</taxon>
        <taxon>Myomorpha</taxon>
        <taxon>Muroidea</taxon>
        <taxon>Cricetidae</taxon>
        <taxon>Neotominae</taxon>
        <taxon>Peromyscus</taxon>
    </lineage>
</organism>
<feature type="compositionally biased region" description="Basic and acidic residues" evidence="3">
    <location>
        <begin position="1418"/>
        <end position="1431"/>
    </location>
</feature>
<evidence type="ECO:0000313" key="5">
    <source>
        <dbReference type="Proteomes" id="UP000694547"/>
    </source>
</evidence>
<evidence type="ECO:0000256" key="3">
    <source>
        <dbReference type="SAM" id="MobiDB-lite"/>
    </source>
</evidence>
<feature type="coiled-coil region" evidence="2">
    <location>
        <begin position="1904"/>
        <end position="1952"/>
    </location>
</feature>
<feature type="compositionally biased region" description="Low complexity" evidence="3">
    <location>
        <begin position="1452"/>
        <end position="1463"/>
    </location>
</feature>
<dbReference type="Proteomes" id="UP000694547">
    <property type="component" value="Chromosome 1"/>
</dbReference>
<keyword evidence="1" id="KW-0853">WD repeat</keyword>
<feature type="compositionally biased region" description="Basic and acidic residues" evidence="3">
    <location>
        <begin position="2139"/>
        <end position="2148"/>
    </location>
</feature>
<evidence type="ECO:0000256" key="2">
    <source>
        <dbReference type="SAM" id="Coils"/>
    </source>
</evidence>
<evidence type="ECO:0008006" key="6">
    <source>
        <dbReference type="Google" id="ProtNLM"/>
    </source>
</evidence>
<dbReference type="SUPFAM" id="SSF48371">
    <property type="entry name" value="ARM repeat"/>
    <property type="match status" value="1"/>
</dbReference>
<feature type="compositionally biased region" description="Basic residues" evidence="3">
    <location>
        <begin position="1116"/>
        <end position="1137"/>
    </location>
</feature>
<feature type="compositionally biased region" description="Acidic residues" evidence="3">
    <location>
        <begin position="1151"/>
        <end position="1161"/>
    </location>
</feature>
<dbReference type="SMART" id="SM00320">
    <property type="entry name" value="WD40"/>
    <property type="match status" value="5"/>
</dbReference>
<dbReference type="Gene3D" id="2.130.10.10">
    <property type="entry name" value="YVTN repeat-like/Quinoprotein amine dehydrogenase"/>
    <property type="match status" value="2"/>
</dbReference>
<evidence type="ECO:0000256" key="1">
    <source>
        <dbReference type="PROSITE-ProRule" id="PRU00221"/>
    </source>
</evidence>
<feature type="repeat" description="WD" evidence="1">
    <location>
        <begin position="279"/>
        <end position="320"/>
    </location>
</feature>
<dbReference type="InterPro" id="IPR036322">
    <property type="entry name" value="WD40_repeat_dom_sf"/>
</dbReference>
<feature type="compositionally biased region" description="Acidic residues" evidence="3">
    <location>
        <begin position="2149"/>
        <end position="2158"/>
    </location>
</feature>
<evidence type="ECO:0000313" key="4">
    <source>
        <dbReference type="Ensembl" id="ENSPEMP00000034004.1"/>
    </source>
</evidence>
<dbReference type="InterPro" id="IPR001680">
    <property type="entry name" value="WD40_rpt"/>
</dbReference>
<feature type="compositionally biased region" description="Basic residues" evidence="3">
    <location>
        <begin position="1403"/>
        <end position="1417"/>
    </location>
</feature>
<dbReference type="InterPro" id="IPR016024">
    <property type="entry name" value="ARM-type_fold"/>
</dbReference>
<feature type="region of interest" description="Disordered" evidence="3">
    <location>
        <begin position="1076"/>
        <end position="1172"/>
    </location>
</feature>
<feature type="repeat" description="WD" evidence="1">
    <location>
        <begin position="602"/>
        <end position="634"/>
    </location>
</feature>
<feature type="compositionally biased region" description="Basic and acidic residues" evidence="3">
    <location>
        <begin position="1369"/>
        <end position="1380"/>
    </location>
</feature>
<feature type="region of interest" description="Disordered" evidence="3">
    <location>
        <begin position="1447"/>
        <end position="1473"/>
    </location>
</feature>
<reference evidence="4" key="3">
    <citation type="submission" date="2025-09" db="UniProtKB">
        <authorList>
            <consortium name="Ensembl"/>
        </authorList>
    </citation>
    <scope>IDENTIFICATION</scope>
</reference>
<feature type="region of interest" description="Disordered" evidence="3">
    <location>
        <begin position="2250"/>
        <end position="2388"/>
    </location>
</feature>
<sequence length="2897" mass="333413">MPSTRLIPKWNQFLLSVNEAIQKNKKPSADDKGDAVVLSDRSKMLFKESRYPQPMPRICHYFNEADFFASLSWVTSYTREILAVVWMKNKTDDMVEKRTFPMTEGLPPIQSIVHTGPFHLIVTYCGDMILRLFGDHFRAFKPLCTVPCRFDISCLCFDPDTQMLLSGIVGGVVTWTIEQSGKGLEMIQMFPIPGDELVQNIVLNGPKGCLVALCETVLRVLDRRGYGQLVEMQRFTTTNSGSPITCCLVSLDLNLMYAGNKAGEIHVWNLNKSLSLHSFRAHPSVVVCIHNRSEAHTLLTAGKEGVIKEWNLTSGNLLRRLELGEVLHRLEFIDNNTFFCQTTHNFSLHRLPCFYSLFNICGSAPQQLRRIYCKDNCFRILCTTEDGLLRFLSPITGDLLVITWPFAILDRAVDWAYDPGKEELVVATGTSEVLVFDTSRNPCPVKYLLCTSPDVQDFVQCLAYGNFHLGRGLEGLIFSGHQSGTIRVLSQHSCARIEKVMHFGAVLALSALYGGILSSRENSLLCSYGIDDYIQLSEAVLTGTRLQLRTLASILSSCHLKHLVLLPKAVGAITDTNCLRLWKFHDFLSFETKQGTRFIETLPLHQCTITSFDVCLPLSLFVTGGSDGSVRIWDFHGKLIAMLDSSLHFGALCFANDRADLLVTFNQSIYLVSCLELLPTSMLSRLALMSITDDMVEIPVPFAPSFFLSFETIFVPKYSYQDQRRQDLEGLASLANKRAIAFDLLVPHVIEEEDDGSTVLLSTPRRDSLEGADVDKTSKQPQSHYVSPPQLQMTAWDGLNPYQIIRCYFGQGKKWLLAPDCYIPNSVIRARLWPEGCPIFLQCSLHSPQRDLDWEKDQPFFWHSRIRATSKTDRVLEKEDEGFLEMRLTKDITYSVLTDAANRSWLGKKMSELAISTLIEAILSIMTHANPLKYQCCIGALGQIFAAYQVSPSLRSETAHRLLDDTTHSNPFIRELAWEGLKRLGMITHLFALPLAQGLMDKDPRVRNKAMALMPETGIHSKSSLLNLMQKPDLFRDLQQEMIGEESLDHLLGMRPTDIQILISQIEHRLHDNLSMSKQDKKPDVFSDLPGFTEPSKSTSLPGIPALEEPEVKPSKSQRRVRTAGKKQARKLLRGLRKAKEAARQRKQEEVADEGEAEQAEDLTAGSPIKSPKDIEISEKDLLGDHISVAMKLKKKLKIPDKKALKLSKRKKKKVESEVAVVGEEILPPVVEPPPLRRRPGTSKRGIGGTPGRVLTADSEWRDDLCRLMNLRIAGSQTQMMDDLNNELLATAQEVLLGKHPSWELFREICPLVEEEERGGAEEGWEGASQEEKPVFLQEEEQEEEEEEEGSVFLHEGEEEEEEEEMPEAGEKDQETKEGEGGTQKKGRKKEVAFLEPGEPVRGKGKLRKEGKKAKKAAKQEKMKEGLKEKTVSKEELKATLRLEEMAGGEGAAAAAEGEVGAAEAEEAPKQEERRLSWQEWKKSWDEWQRVQLQRSIAWEEWKKEWDRKRLEEQEKLRAQGKLPPEPLPSERVEEVEKTRLNWDEWKQVWEKTLTKTKTEMELDMGEALYEESEESEEEGEEELLTEEQKLIREAQREARAQWKQARAERERAREQSLLAKEEEKLAQEEKRLAQEERKLAQEYVKRAAGGRLSFADMALSEKEEKLAREEEFLSQQAEQLAQKKRKLARKLEKLAREEERVAKKMAKVAEVNIVLAQKMETIAQKELNLDWQEKELKEEEKNLEWDRRELAFKEDELNEEEEKLDEKREKLVKEEKMLDWYEENLTMEEKMLAQEEESLMEEERVLAQKEDRTLQEEALLERRERLRERKGKLAQDKEGMAQKKKELGEKKKRLAQAEAALTQEKHMLLLEKERVAERETALQDNEDKLLKGREQIQDTKYKLEVYKEKLVHVAKRLEEEKQELQQKREKLAEAERQLEEADVILAEKQGKLAQEKMKFADEMKMLMEKSKLFREEAEIAEEGMALTEEMKKLAEEKMKLAEEAELPSRRGTGEEIMRRRRMTEHVVSLMKKRVSLEEKILVYEDRLLATKEKNHAREKLELSRGQRMRAHEERKLARAVRRMGKERGVSRELAQSRKSLKALQKLVSKERKMTQKETKITKMKRSLLVKEDRLSEEENRLDVKELDTSEEQPEVIEDEKKLAKMQRRLAKQMRRLNRQEQRVAEEESEFDSQVESSEEDEGLEAEEEDLKAEKLWEKRAALMEPLPGTGKFYDLLEQVVHKESFSKEMESLLDEVDVARVSSSEEEREEWEEEEEEEEEVKEKKEEVEEEMEEEEEEEKEMEEKIEKRKKKRQKVVEQEKEKKEIEKEEKKERKTHEEEEETEESTSEEEMESVSEEEEERHGLEEPPPLPQWPPGERRPLLQRKELFPSIGQGLAELRGSAVKLGPLKSPFEKPTPVADEAERKRPSLLEVKEQTLGEEMAPVFEPSKVSLRTMLMDKQRELLEKYKLGPPHLWDAVSEDEPTATMKPLTSRVVRRAVQTHRVQHEKSQTKWLVKHHPPARPATGQVPLPEILTEEQHPEAGISNLEWVYKVLEKMAAGEELPRESFHKLCQLLRDLTSTGDLEWLHLALLEAIVHRHRQIVDSRSMVTSKPSREPMSPKHLKVIPPIKGKETESWQKPSAVPIPGPPLTSKGVADPKAVYWHLLGEPYRSARMQHLSSVLEEMETQSFDPTRGDILAGVHSSMNKQTLALMFQKDLGDLKGKSRYPKLPKLEKKPLSKKKEEVPPWETFVALYHVLQMLQQRYAKDMTTWMEKFYQLMDLYQIKSPRIQRLLQDLLLRKQTQSQEFISKETLKAVELVPGERLLYCLVCGGSHPRQFPLEFREVVPLPDQNNVHTIHPKGIAKYGILELAWKSLPQADIHLTKKAAHLMVPTP</sequence>
<reference evidence="4" key="2">
    <citation type="submission" date="2025-08" db="UniProtKB">
        <authorList>
            <consortium name="Ensembl"/>
        </authorList>
    </citation>
    <scope>IDENTIFICATION</scope>
</reference>